<gene>
    <name evidence="2" type="ORF">ACFSUN_06170</name>
</gene>
<proteinExistence type="predicted"/>
<evidence type="ECO:0000313" key="2">
    <source>
        <dbReference type="EMBL" id="MFD2628368.1"/>
    </source>
</evidence>
<feature type="region of interest" description="Disordered" evidence="1">
    <location>
        <begin position="1"/>
        <end position="20"/>
    </location>
</feature>
<evidence type="ECO:0008006" key="4">
    <source>
        <dbReference type="Google" id="ProtNLM"/>
    </source>
</evidence>
<keyword evidence="3" id="KW-1185">Reference proteome</keyword>
<evidence type="ECO:0000313" key="3">
    <source>
        <dbReference type="Proteomes" id="UP001597451"/>
    </source>
</evidence>
<accession>A0ABW5PYB0</accession>
<sequence>MSIQKVGQNSRVLQPTPDVMKPGQILKGSIAKLYPNNKAEIQLGPQKMIAQLEASLSAGGKYHFMVQATDPVIRLKVIGEQLHQQEQLNISQLLQQLGLKTSKRNIAFLQQLVMKNVPFERTQLVQSFQLLDGRKDKQVVSNLLVDMIANRLPITKNVLQALQTVSNSTLSEKLSNVLPELNRQDIQSHIRQSMQALLGENSTISSAKNLLMGEATHQQNLFYMLKLSGAIAPETEYSTWKASIANHEQENPFQLSERQLRNLQLVNENRQVIQQNAQLIIERFGQSLSQAVKSNHNIGMNLFSELSEQVNKTILPYLPEESNFTLSSLVKNNQQNLSQLYQFMLNATASIPEDLQSSVKLLRDVNFLMSNFPKEHFLQHLKHTISSTGIAYEHNVANDIAEHQSTIKGALLQLIQQADSNTSEQSRQLIHFINGLQLQSVQDTGNLMYASLQIPGEKIGLLTDMQLEFEGRKTNTGEIDASHCRVLFYLDLANLKQTIIDMTVQNRNVSVTVYNQKEQALKTIAKDYQSVLKTGLAQLDYQLSSVMFKPVRQEEQVVAKQQSVYSSPYQGVDYKI</sequence>
<feature type="compositionally biased region" description="Polar residues" evidence="1">
    <location>
        <begin position="1"/>
        <end position="13"/>
    </location>
</feature>
<dbReference type="RefSeq" id="WP_379561065.1">
    <property type="nucleotide sequence ID" value="NZ_CP085256.1"/>
</dbReference>
<organism evidence="2 3">
    <name type="scientific">Oceanobacillus kapialis</name>
    <dbReference type="NCBI Taxonomy" id="481353"/>
    <lineage>
        <taxon>Bacteria</taxon>
        <taxon>Bacillati</taxon>
        <taxon>Bacillota</taxon>
        <taxon>Bacilli</taxon>
        <taxon>Bacillales</taxon>
        <taxon>Bacillaceae</taxon>
        <taxon>Oceanobacillus</taxon>
    </lineage>
</organism>
<dbReference type="EMBL" id="JBHUMX010000013">
    <property type="protein sequence ID" value="MFD2628368.1"/>
    <property type="molecule type" value="Genomic_DNA"/>
</dbReference>
<evidence type="ECO:0000256" key="1">
    <source>
        <dbReference type="SAM" id="MobiDB-lite"/>
    </source>
</evidence>
<reference evidence="3" key="1">
    <citation type="journal article" date="2019" name="Int. J. Syst. Evol. Microbiol.">
        <title>The Global Catalogue of Microorganisms (GCM) 10K type strain sequencing project: providing services to taxonomists for standard genome sequencing and annotation.</title>
        <authorList>
            <consortium name="The Broad Institute Genomics Platform"/>
            <consortium name="The Broad Institute Genome Sequencing Center for Infectious Disease"/>
            <person name="Wu L."/>
            <person name="Ma J."/>
        </authorList>
    </citation>
    <scope>NUCLEOTIDE SEQUENCE [LARGE SCALE GENOMIC DNA]</scope>
    <source>
        <strain evidence="3">TISTR 1858</strain>
    </source>
</reference>
<protein>
    <recommendedName>
        <fullName evidence="4">Flagellar hook-length control protein FliK</fullName>
    </recommendedName>
</protein>
<comment type="caution">
    <text evidence="2">The sequence shown here is derived from an EMBL/GenBank/DDBJ whole genome shotgun (WGS) entry which is preliminary data.</text>
</comment>
<name>A0ABW5PYB0_9BACI</name>
<dbReference type="Proteomes" id="UP001597451">
    <property type="component" value="Unassembled WGS sequence"/>
</dbReference>